<accession>E8X5M8</accession>
<sequence length="159" mass="16860">MRRLLKDEVGSELIEFSVSAGVLMMIIFGIMDCSRALYAYHFVAGAARDATRYAAVRGATWSGALCLLSTSFQCAATSSDVTSYVKSITPIGLTTGSLTVLTTWPGTTATGVSCNALGIYNSPGCMVNVKVVYTFSFVLPFLPKNALTLASTSKVMITQ</sequence>
<protein>
    <submittedName>
        <fullName evidence="3">TadE family protein</fullName>
    </submittedName>
</protein>
<dbReference type="AlphaFoldDB" id="E8X5M8"/>
<name>E8X5M8_GRATM</name>
<dbReference type="EMBL" id="CP002480">
    <property type="protein sequence ID" value="ADW70655.1"/>
    <property type="molecule type" value="Genomic_DNA"/>
</dbReference>
<feature type="transmembrane region" description="Helical" evidence="1">
    <location>
        <begin position="12"/>
        <end position="31"/>
    </location>
</feature>
<dbReference type="PaxDb" id="1198114-AciX9_3652"/>
<keyword evidence="1" id="KW-1133">Transmembrane helix</keyword>
<feature type="domain" description="TadE-like" evidence="2">
    <location>
        <begin position="10"/>
        <end position="52"/>
    </location>
</feature>
<organism evidence="4">
    <name type="scientific">Granulicella tundricola (strain ATCC BAA-1859 / DSM 23138 / MP5ACTX9)</name>
    <dbReference type="NCBI Taxonomy" id="1198114"/>
    <lineage>
        <taxon>Bacteria</taxon>
        <taxon>Pseudomonadati</taxon>
        <taxon>Acidobacteriota</taxon>
        <taxon>Terriglobia</taxon>
        <taxon>Terriglobales</taxon>
        <taxon>Acidobacteriaceae</taxon>
        <taxon>Granulicella</taxon>
    </lineage>
</organism>
<dbReference type="OrthoDB" id="121519at2"/>
<reference evidence="4" key="1">
    <citation type="submission" date="2011-01" db="EMBL/GenBank/DDBJ databases">
        <title>Complete sequence of chromosome of Acidobacterium sp. MP5ACTX9.</title>
        <authorList>
            <consortium name="US DOE Joint Genome Institute"/>
            <person name="Lucas S."/>
            <person name="Copeland A."/>
            <person name="Lapidus A."/>
            <person name="Cheng J.-F."/>
            <person name="Goodwin L."/>
            <person name="Pitluck S."/>
            <person name="Teshima H."/>
            <person name="Detter J.C."/>
            <person name="Han C."/>
            <person name="Tapia R."/>
            <person name="Land M."/>
            <person name="Hauser L."/>
            <person name="Kyrpides N."/>
            <person name="Ivanova N."/>
            <person name="Ovchinnikova G."/>
            <person name="Pagani I."/>
            <person name="Rawat S.R."/>
            <person name="Mannisto M."/>
            <person name="Haggblom M.M."/>
            <person name="Woyke T."/>
        </authorList>
    </citation>
    <scope>NUCLEOTIDE SEQUENCE [LARGE SCALE GENOMIC DNA]</scope>
    <source>
        <strain evidence="4">MP5ACTX9</strain>
    </source>
</reference>
<dbReference type="STRING" id="1198114.AciX9_3652"/>
<evidence type="ECO:0000313" key="4">
    <source>
        <dbReference type="Proteomes" id="UP000000343"/>
    </source>
</evidence>
<dbReference type="KEGG" id="acm:AciX9_3652"/>
<keyword evidence="1" id="KW-0812">Transmembrane</keyword>
<evidence type="ECO:0000313" key="3">
    <source>
        <dbReference type="EMBL" id="ADW70655.1"/>
    </source>
</evidence>
<keyword evidence="4" id="KW-1185">Reference proteome</keyword>
<dbReference type="Proteomes" id="UP000000343">
    <property type="component" value="Chromosome"/>
</dbReference>
<proteinExistence type="predicted"/>
<keyword evidence="1" id="KW-0472">Membrane</keyword>
<dbReference type="eggNOG" id="COG4961">
    <property type="taxonomic scope" value="Bacteria"/>
</dbReference>
<dbReference type="HOGENOM" id="CLU_1658358_0_0_0"/>
<evidence type="ECO:0000259" key="2">
    <source>
        <dbReference type="Pfam" id="PF07811"/>
    </source>
</evidence>
<dbReference type="RefSeq" id="WP_013581966.1">
    <property type="nucleotide sequence ID" value="NC_015064.1"/>
</dbReference>
<dbReference type="InterPro" id="IPR012495">
    <property type="entry name" value="TadE-like_dom"/>
</dbReference>
<dbReference type="Pfam" id="PF07811">
    <property type="entry name" value="TadE"/>
    <property type="match status" value="1"/>
</dbReference>
<evidence type="ECO:0000256" key="1">
    <source>
        <dbReference type="SAM" id="Phobius"/>
    </source>
</evidence>
<gene>
    <name evidence="3" type="ordered locus">AciX9_3652</name>
</gene>